<name>A0A1M5SN68_9GAMM</name>
<reference evidence="1 2" key="1">
    <citation type="submission" date="2016-11" db="EMBL/GenBank/DDBJ databases">
        <authorList>
            <person name="Jaros S."/>
            <person name="Januszkiewicz K."/>
            <person name="Wedrychowicz H."/>
        </authorList>
    </citation>
    <scope>NUCLEOTIDE SEQUENCE [LARGE SCALE GENOMIC DNA]</scope>
    <source>
        <strain evidence="1 2">DSM 18231</strain>
    </source>
</reference>
<organism evidence="1 2">
    <name type="scientific">Stutzerimonas xanthomarina DSM 18231</name>
    <dbReference type="NCBI Taxonomy" id="1403346"/>
    <lineage>
        <taxon>Bacteria</taxon>
        <taxon>Pseudomonadati</taxon>
        <taxon>Pseudomonadota</taxon>
        <taxon>Gammaproteobacteria</taxon>
        <taxon>Pseudomonadales</taxon>
        <taxon>Pseudomonadaceae</taxon>
        <taxon>Stutzerimonas</taxon>
    </lineage>
</organism>
<dbReference type="EMBL" id="FQXA01000006">
    <property type="protein sequence ID" value="SHH39403.1"/>
    <property type="molecule type" value="Genomic_DNA"/>
</dbReference>
<protein>
    <submittedName>
        <fullName evidence="1">Uncharacterized protein</fullName>
    </submittedName>
</protein>
<evidence type="ECO:0000313" key="2">
    <source>
        <dbReference type="Proteomes" id="UP000184000"/>
    </source>
</evidence>
<accession>A0A1M5SN68</accession>
<dbReference type="AlphaFoldDB" id="A0A1M5SN68"/>
<dbReference type="Proteomes" id="UP000184000">
    <property type="component" value="Unassembled WGS sequence"/>
</dbReference>
<proteinExistence type="predicted"/>
<sequence length="38" mass="4447">MRKRNRLFSRWATSRTTAEALVQPACMNGLTQAYPYQE</sequence>
<evidence type="ECO:0000313" key="1">
    <source>
        <dbReference type="EMBL" id="SHH39403.1"/>
    </source>
</evidence>
<gene>
    <name evidence="1" type="ORF">SAMN02744645_3554</name>
</gene>